<dbReference type="EMBL" id="DVIQ01000073">
    <property type="protein sequence ID" value="HIS32189.1"/>
    <property type="molecule type" value="Genomic_DNA"/>
</dbReference>
<evidence type="ECO:0000259" key="7">
    <source>
        <dbReference type="Pfam" id="PF01120"/>
    </source>
</evidence>
<dbReference type="GO" id="GO:0004560">
    <property type="term" value="F:alpha-L-fucosidase activity"/>
    <property type="evidence" value="ECO:0007669"/>
    <property type="project" value="InterPro"/>
</dbReference>
<protein>
    <recommendedName>
        <fullName evidence="3">alpha-L-fucosidase</fullName>
        <ecNumber evidence="3">3.2.1.51</ecNumber>
    </recommendedName>
</protein>
<evidence type="ECO:0000313" key="9">
    <source>
        <dbReference type="EMBL" id="HIS32189.1"/>
    </source>
</evidence>
<dbReference type="InterPro" id="IPR031919">
    <property type="entry name" value="Fucosidase_C"/>
</dbReference>
<evidence type="ECO:0000259" key="8">
    <source>
        <dbReference type="Pfam" id="PF16757"/>
    </source>
</evidence>
<dbReference type="InterPro" id="IPR000933">
    <property type="entry name" value="Glyco_hydro_29"/>
</dbReference>
<sequence length="483" mass="56045">MLISTQRRKTMTQTYLNAWNSLKRPVPDWFRDAKFGLFFHWGPYSVPAYKDEWYSRNMYAKGLPHNLHHEKTYGNLKDFGYKNFYEGMTGAKFDPEAWADLVVRSGAKYAGPVSEHCDNFSLWNSRVNPINSVNYGPHRDIVGECFQAFRERGIKTLATFHHQWLWGWFMSTDNEADVYDPKNEIYYGPALPLETNRYEPYRYPDEKFCWVWKEKVAEVVNAYQPDAVYFDSRSFIIDEKYRYEMADHYYQHMPEGILTYKQEDFPKDIGVLDIERGKLANARPFVWQSDDRLEDNVTWCMVQDPKYRPARDVIHQLCDIVSKNGNLLLNVGPYADGSFHPEAIRQLYAIGDWLSVNGEAIYGSRPYKVAAEGPTSEDEEDYDTDKIKEQIKTGKSADFLAKKLTSQDFRFTVRDGALYAIAMGWPENGAWEIKSLRAGAKDVSRVSLLGLDEPLKFVQTPECLRVEAPNTKPCDHAFALKIQ</sequence>
<dbReference type="SMART" id="SM00812">
    <property type="entry name" value="Alpha_L_fucos"/>
    <property type="match status" value="1"/>
</dbReference>
<dbReference type="PRINTS" id="PR00741">
    <property type="entry name" value="GLHYDRLASE29"/>
</dbReference>
<dbReference type="GO" id="GO:0006004">
    <property type="term" value="P:fucose metabolic process"/>
    <property type="evidence" value="ECO:0007669"/>
    <property type="project" value="InterPro"/>
</dbReference>
<dbReference type="Proteomes" id="UP000823935">
    <property type="component" value="Unassembled WGS sequence"/>
</dbReference>
<reference evidence="9" key="2">
    <citation type="journal article" date="2021" name="PeerJ">
        <title>Extensive microbial diversity within the chicken gut microbiome revealed by metagenomics and culture.</title>
        <authorList>
            <person name="Gilroy R."/>
            <person name="Ravi A."/>
            <person name="Getino M."/>
            <person name="Pursley I."/>
            <person name="Horton D.L."/>
            <person name="Alikhan N.F."/>
            <person name="Baker D."/>
            <person name="Gharbi K."/>
            <person name="Hall N."/>
            <person name="Watson M."/>
            <person name="Adriaenssens E.M."/>
            <person name="Foster-Nyarko E."/>
            <person name="Jarju S."/>
            <person name="Secka A."/>
            <person name="Antonio M."/>
            <person name="Oren A."/>
            <person name="Chaudhuri R.R."/>
            <person name="La Ragione R."/>
            <person name="Hildebrand F."/>
            <person name="Pallen M.J."/>
        </authorList>
    </citation>
    <scope>NUCLEOTIDE SEQUENCE</scope>
    <source>
        <strain evidence="9">CHK190-19873</strain>
    </source>
</reference>
<dbReference type="InterPro" id="IPR017853">
    <property type="entry name" value="GH"/>
</dbReference>
<dbReference type="Gene3D" id="3.20.20.80">
    <property type="entry name" value="Glycosidases"/>
    <property type="match status" value="1"/>
</dbReference>
<accession>A0A9D1EUP7</accession>
<organism evidence="9 10">
    <name type="scientific">Candidatus Limivivens intestinipullorum</name>
    <dbReference type="NCBI Taxonomy" id="2840858"/>
    <lineage>
        <taxon>Bacteria</taxon>
        <taxon>Bacillati</taxon>
        <taxon>Bacillota</taxon>
        <taxon>Clostridia</taxon>
        <taxon>Lachnospirales</taxon>
        <taxon>Lachnospiraceae</taxon>
        <taxon>Lachnospiraceae incertae sedis</taxon>
        <taxon>Candidatus Limivivens</taxon>
    </lineage>
</organism>
<keyword evidence="5" id="KW-0378">Hydrolase</keyword>
<dbReference type="InterPro" id="IPR016286">
    <property type="entry name" value="FUC_metazoa-typ"/>
</dbReference>
<dbReference type="GO" id="GO:0016139">
    <property type="term" value="P:glycoside catabolic process"/>
    <property type="evidence" value="ECO:0007669"/>
    <property type="project" value="TreeGrafter"/>
</dbReference>
<dbReference type="SUPFAM" id="SSF51445">
    <property type="entry name" value="(Trans)glycosidases"/>
    <property type="match status" value="1"/>
</dbReference>
<gene>
    <name evidence="9" type="ORF">IAB44_11705</name>
</gene>
<dbReference type="Pfam" id="PF01120">
    <property type="entry name" value="Alpha_L_fucos"/>
    <property type="match status" value="1"/>
</dbReference>
<dbReference type="Gene3D" id="2.60.40.1180">
    <property type="entry name" value="Golgi alpha-mannosidase II"/>
    <property type="match status" value="1"/>
</dbReference>
<comment type="similarity">
    <text evidence="2">Belongs to the glycosyl hydrolase 29 family.</text>
</comment>
<dbReference type="AlphaFoldDB" id="A0A9D1EUP7"/>
<evidence type="ECO:0000256" key="3">
    <source>
        <dbReference type="ARBA" id="ARBA00012662"/>
    </source>
</evidence>
<feature type="domain" description="Glycoside hydrolase family 29 N-terminal" evidence="7">
    <location>
        <begin position="5"/>
        <end position="359"/>
    </location>
</feature>
<dbReference type="Pfam" id="PF16757">
    <property type="entry name" value="Fucosidase_C"/>
    <property type="match status" value="1"/>
</dbReference>
<keyword evidence="6" id="KW-0326">Glycosidase</keyword>
<dbReference type="InterPro" id="IPR013780">
    <property type="entry name" value="Glyco_hydro_b"/>
</dbReference>
<dbReference type="EC" id="3.2.1.51" evidence="3"/>
<evidence type="ECO:0000256" key="6">
    <source>
        <dbReference type="ARBA" id="ARBA00023295"/>
    </source>
</evidence>
<feature type="domain" description="Alpha-L-fucosidase C-terminal" evidence="8">
    <location>
        <begin position="406"/>
        <end position="483"/>
    </location>
</feature>
<dbReference type="PANTHER" id="PTHR10030">
    <property type="entry name" value="ALPHA-L-FUCOSIDASE"/>
    <property type="match status" value="1"/>
</dbReference>
<evidence type="ECO:0000256" key="5">
    <source>
        <dbReference type="ARBA" id="ARBA00022801"/>
    </source>
</evidence>
<proteinExistence type="inferred from homology"/>
<comment type="caution">
    <text evidence="9">The sequence shown here is derived from an EMBL/GenBank/DDBJ whole genome shotgun (WGS) entry which is preliminary data.</text>
</comment>
<evidence type="ECO:0000256" key="1">
    <source>
        <dbReference type="ARBA" id="ARBA00004071"/>
    </source>
</evidence>
<name>A0A9D1EUP7_9FIRM</name>
<reference evidence="9" key="1">
    <citation type="submission" date="2020-10" db="EMBL/GenBank/DDBJ databases">
        <authorList>
            <person name="Gilroy R."/>
        </authorList>
    </citation>
    <scope>NUCLEOTIDE SEQUENCE</scope>
    <source>
        <strain evidence="9">CHK190-19873</strain>
    </source>
</reference>
<dbReference type="InterPro" id="IPR057739">
    <property type="entry name" value="Glyco_hydro_29_N"/>
</dbReference>
<keyword evidence="4" id="KW-0732">Signal</keyword>
<evidence type="ECO:0000256" key="4">
    <source>
        <dbReference type="ARBA" id="ARBA00022729"/>
    </source>
</evidence>
<evidence type="ECO:0000256" key="2">
    <source>
        <dbReference type="ARBA" id="ARBA00007951"/>
    </source>
</evidence>
<evidence type="ECO:0000313" key="10">
    <source>
        <dbReference type="Proteomes" id="UP000823935"/>
    </source>
</evidence>
<comment type="function">
    <text evidence="1">Alpha-L-fucosidase is responsible for hydrolyzing the alpha-1,6-linked fucose joined to the reducing-end N-acetylglucosamine of the carbohydrate moieties of glycoproteins.</text>
</comment>
<dbReference type="PANTHER" id="PTHR10030:SF37">
    <property type="entry name" value="ALPHA-L-FUCOSIDASE-RELATED"/>
    <property type="match status" value="1"/>
</dbReference>
<dbReference type="GO" id="GO:0005764">
    <property type="term" value="C:lysosome"/>
    <property type="evidence" value="ECO:0007669"/>
    <property type="project" value="TreeGrafter"/>
</dbReference>